<name>A0AAV0BX73_9ASTE</name>
<keyword evidence="4" id="KW-1185">Reference proteome</keyword>
<comment type="caution">
    <text evidence="3">The sequence shown here is derived from an EMBL/GenBank/DDBJ whole genome shotgun (WGS) entry which is preliminary data.</text>
</comment>
<proteinExistence type="predicted"/>
<accession>A0AAV0BX73</accession>
<dbReference type="InterPro" id="IPR029472">
    <property type="entry name" value="Copia-like_N"/>
</dbReference>
<evidence type="ECO:0000313" key="3">
    <source>
        <dbReference type="EMBL" id="CAH9055128.1"/>
    </source>
</evidence>
<feature type="compositionally biased region" description="Low complexity" evidence="1">
    <location>
        <begin position="276"/>
        <end position="291"/>
    </location>
</feature>
<evidence type="ECO:0000256" key="1">
    <source>
        <dbReference type="SAM" id="MobiDB-lite"/>
    </source>
</evidence>
<dbReference type="Proteomes" id="UP001152523">
    <property type="component" value="Unassembled WGS sequence"/>
</dbReference>
<dbReference type="Pfam" id="PF14244">
    <property type="entry name" value="Retrotran_gag_3"/>
    <property type="match status" value="1"/>
</dbReference>
<dbReference type="AlphaFoldDB" id="A0AAV0BX73"/>
<sequence length="390" mass="43116">MANDDASSTHDDDDINPTSSLHSFGHEKSSPYDLESPYHLLSSDNPGVSLVGQPLMGLENYSSWSLAMTMALKGRNKFCFVDGTLPPPPEGHRDHARWQRINNMVMSWLLHSVHSSLSPTVLYAPDAATVWSDFKDRYSTANGPRIYEIERSIATLRQQDDSIPAYHNKLSGLWEELNLLDPPPQCTCTARAAYFSQIERRRLMQFLMGLRDTYAQSRSQLLLNTTLPSVKRAYSLLLQDEAQRLHAPSTSSLEHTAFQLAASAPSPLLPDSARHPPSSGTSLPGLLPSPSAFIAQNPAANKQSTRSYSKSKCSHCGLLGHTQQVCYRLHGYPPGHKFYRKGNTHSSTPTPAPNGGNDPIQKLLRLLQDSKEPKANMIGPFDEEGDWSGP</sequence>
<feature type="region of interest" description="Disordered" evidence="1">
    <location>
        <begin position="265"/>
        <end position="307"/>
    </location>
</feature>
<evidence type="ECO:0000313" key="4">
    <source>
        <dbReference type="Proteomes" id="UP001152523"/>
    </source>
</evidence>
<feature type="compositionally biased region" description="Polar residues" evidence="1">
    <location>
        <begin position="298"/>
        <end position="307"/>
    </location>
</feature>
<organism evidence="3 4">
    <name type="scientific">Cuscuta epithymum</name>
    <dbReference type="NCBI Taxonomy" id="186058"/>
    <lineage>
        <taxon>Eukaryota</taxon>
        <taxon>Viridiplantae</taxon>
        <taxon>Streptophyta</taxon>
        <taxon>Embryophyta</taxon>
        <taxon>Tracheophyta</taxon>
        <taxon>Spermatophyta</taxon>
        <taxon>Magnoliopsida</taxon>
        <taxon>eudicotyledons</taxon>
        <taxon>Gunneridae</taxon>
        <taxon>Pentapetalae</taxon>
        <taxon>asterids</taxon>
        <taxon>lamiids</taxon>
        <taxon>Solanales</taxon>
        <taxon>Convolvulaceae</taxon>
        <taxon>Cuscuteae</taxon>
        <taxon>Cuscuta</taxon>
        <taxon>Cuscuta subgen. Cuscuta</taxon>
    </lineage>
</organism>
<feature type="domain" description="Retrotransposon Copia-like N-terminal" evidence="2">
    <location>
        <begin position="42"/>
        <end position="89"/>
    </location>
</feature>
<feature type="compositionally biased region" description="Acidic residues" evidence="1">
    <location>
        <begin position="381"/>
        <end position="390"/>
    </location>
</feature>
<protein>
    <recommendedName>
        <fullName evidence="2">Retrotransposon Copia-like N-terminal domain-containing protein</fullName>
    </recommendedName>
</protein>
<gene>
    <name evidence="3" type="ORF">CEPIT_LOCUS746</name>
</gene>
<dbReference type="EMBL" id="CAMAPF010000006">
    <property type="protein sequence ID" value="CAH9055128.1"/>
    <property type="molecule type" value="Genomic_DNA"/>
</dbReference>
<reference evidence="3" key="1">
    <citation type="submission" date="2022-07" db="EMBL/GenBank/DDBJ databases">
        <authorList>
            <person name="Macas J."/>
            <person name="Novak P."/>
            <person name="Neumann P."/>
        </authorList>
    </citation>
    <scope>NUCLEOTIDE SEQUENCE</scope>
</reference>
<dbReference type="PANTHER" id="PTHR37610">
    <property type="entry name" value="CCHC-TYPE DOMAIN-CONTAINING PROTEIN"/>
    <property type="match status" value="1"/>
</dbReference>
<feature type="region of interest" description="Disordered" evidence="1">
    <location>
        <begin position="371"/>
        <end position="390"/>
    </location>
</feature>
<feature type="region of interest" description="Disordered" evidence="1">
    <location>
        <begin position="339"/>
        <end position="362"/>
    </location>
</feature>
<feature type="region of interest" description="Disordered" evidence="1">
    <location>
        <begin position="1"/>
        <end position="30"/>
    </location>
</feature>
<dbReference type="PANTHER" id="PTHR37610:SF97">
    <property type="entry name" value="RETROTRANSPOSON GAG DOMAIN-CONTAINING PROTEIN"/>
    <property type="match status" value="1"/>
</dbReference>
<evidence type="ECO:0000259" key="2">
    <source>
        <dbReference type="Pfam" id="PF14244"/>
    </source>
</evidence>